<proteinExistence type="predicted"/>
<dbReference type="EMBL" id="JAENGZ010001197">
    <property type="protein sequence ID" value="KAG6949840.1"/>
    <property type="molecule type" value="Genomic_DNA"/>
</dbReference>
<organism evidence="2 3">
    <name type="scientific">Phytophthora cactorum</name>
    <dbReference type="NCBI Taxonomy" id="29920"/>
    <lineage>
        <taxon>Eukaryota</taxon>
        <taxon>Sar</taxon>
        <taxon>Stramenopiles</taxon>
        <taxon>Oomycota</taxon>
        <taxon>Peronosporomycetes</taxon>
        <taxon>Peronosporales</taxon>
        <taxon>Peronosporaceae</taxon>
        <taxon>Phytophthora</taxon>
    </lineage>
</organism>
<comment type="caution">
    <text evidence="2">The sequence shown here is derived from an EMBL/GenBank/DDBJ whole genome shotgun (WGS) entry which is preliminary data.</text>
</comment>
<evidence type="ECO:0000313" key="3">
    <source>
        <dbReference type="Proteomes" id="UP000688947"/>
    </source>
</evidence>
<dbReference type="VEuPathDB" id="FungiDB:PC110_g12557"/>
<dbReference type="Proteomes" id="UP000688947">
    <property type="component" value="Unassembled WGS sequence"/>
</dbReference>
<feature type="region of interest" description="Disordered" evidence="1">
    <location>
        <begin position="19"/>
        <end position="53"/>
    </location>
</feature>
<dbReference type="AlphaFoldDB" id="A0A8T1TYA3"/>
<reference evidence="2" key="1">
    <citation type="submission" date="2021-01" db="EMBL/GenBank/DDBJ databases">
        <title>Phytophthora aleatoria, a newly-described species from Pinus radiata is distinct from Phytophthora cactorum isolates based on comparative genomics.</title>
        <authorList>
            <person name="Mcdougal R."/>
            <person name="Panda P."/>
            <person name="Williams N."/>
            <person name="Studholme D.J."/>
        </authorList>
    </citation>
    <scope>NUCLEOTIDE SEQUENCE</scope>
    <source>
        <strain evidence="2">NZFS 3830</strain>
    </source>
</reference>
<sequence length="135" mass="15296">MKVEEGHLAGENITFVADEARAKAEETAAEKPEIDREGVGLREKEEERDRDGQWSAPEVFLYRTKGSIGATWPKLASSTSKVRMEMWRVIKTLIDAERQGSWGDDIRATIAYYQEYPTSSKHDKARKGGVENYSN</sequence>
<evidence type="ECO:0000256" key="1">
    <source>
        <dbReference type="SAM" id="MobiDB-lite"/>
    </source>
</evidence>
<feature type="compositionally biased region" description="Basic and acidic residues" evidence="1">
    <location>
        <begin position="19"/>
        <end position="52"/>
    </location>
</feature>
<protein>
    <submittedName>
        <fullName evidence="2">Uncharacterized protein</fullName>
    </submittedName>
</protein>
<gene>
    <name evidence="2" type="ORF">JG687_00014590</name>
</gene>
<dbReference type="OrthoDB" id="10300440at2759"/>
<evidence type="ECO:0000313" key="2">
    <source>
        <dbReference type="EMBL" id="KAG6949840.1"/>
    </source>
</evidence>
<name>A0A8T1TYA3_9STRA</name>
<accession>A0A8T1TYA3</accession>